<evidence type="ECO:0000313" key="2">
    <source>
        <dbReference type="EMBL" id="GGA95061.1"/>
    </source>
</evidence>
<dbReference type="AlphaFoldDB" id="A0A916WGC1"/>
<organism evidence="2 3">
    <name type="scientific">Brucella endophytica</name>
    <dbReference type="NCBI Taxonomy" id="1963359"/>
    <lineage>
        <taxon>Bacteria</taxon>
        <taxon>Pseudomonadati</taxon>
        <taxon>Pseudomonadota</taxon>
        <taxon>Alphaproteobacteria</taxon>
        <taxon>Hyphomicrobiales</taxon>
        <taxon>Brucellaceae</taxon>
        <taxon>Brucella/Ochrobactrum group</taxon>
        <taxon>Brucella</taxon>
    </lineage>
</organism>
<sequence>MKNNWSRCGCSLPPFPPEGRACAENKLDTQQAVQEALAEDTGDPTQTNGR</sequence>
<accession>A0A916WGC1</accession>
<dbReference type="EMBL" id="BMHH01000008">
    <property type="protein sequence ID" value="GGA95061.1"/>
    <property type="molecule type" value="Genomic_DNA"/>
</dbReference>
<evidence type="ECO:0000313" key="3">
    <source>
        <dbReference type="Proteomes" id="UP000646478"/>
    </source>
</evidence>
<feature type="region of interest" description="Disordered" evidence="1">
    <location>
        <begin position="30"/>
        <end position="50"/>
    </location>
</feature>
<name>A0A916WGC1_9HYPH</name>
<reference evidence="2" key="1">
    <citation type="journal article" date="2014" name="Int. J. Syst. Evol. Microbiol.">
        <title>Complete genome sequence of Corynebacterium casei LMG S-19264T (=DSM 44701T), isolated from a smear-ripened cheese.</title>
        <authorList>
            <consortium name="US DOE Joint Genome Institute (JGI-PGF)"/>
            <person name="Walter F."/>
            <person name="Albersmeier A."/>
            <person name="Kalinowski J."/>
            <person name="Ruckert C."/>
        </authorList>
    </citation>
    <scope>NUCLEOTIDE SEQUENCE</scope>
    <source>
        <strain evidence="2">CGMCC 1.15082</strain>
    </source>
</reference>
<comment type="caution">
    <text evidence="2">The sequence shown here is derived from an EMBL/GenBank/DDBJ whole genome shotgun (WGS) entry which is preliminary data.</text>
</comment>
<keyword evidence="3" id="KW-1185">Reference proteome</keyword>
<reference evidence="2" key="2">
    <citation type="submission" date="2020-09" db="EMBL/GenBank/DDBJ databases">
        <authorList>
            <person name="Sun Q."/>
            <person name="Zhou Y."/>
        </authorList>
    </citation>
    <scope>NUCLEOTIDE SEQUENCE</scope>
    <source>
        <strain evidence="2">CGMCC 1.15082</strain>
    </source>
</reference>
<evidence type="ECO:0000256" key="1">
    <source>
        <dbReference type="SAM" id="MobiDB-lite"/>
    </source>
</evidence>
<protein>
    <submittedName>
        <fullName evidence="2">Uncharacterized protein</fullName>
    </submittedName>
</protein>
<dbReference type="Proteomes" id="UP000646478">
    <property type="component" value="Unassembled WGS sequence"/>
</dbReference>
<gene>
    <name evidence="2" type="ORF">GCM10011491_24220</name>
</gene>
<proteinExistence type="predicted"/>